<proteinExistence type="predicted"/>
<dbReference type="EMBL" id="BAAAUV010000001">
    <property type="protein sequence ID" value="GAA3194790.1"/>
    <property type="molecule type" value="Genomic_DNA"/>
</dbReference>
<organism evidence="2 3">
    <name type="scientific">Actinocorallia longicatena</name>
    <dbReference type="NCBI Taxonomy" id="111803"/>
    <lineage>
        <taxon>Bacteria</taxon>
        <taxon>Bacillati</taxon>
        <taxon>Actinomycetota</taxon>
        <taxon>Actinomycetes</taxon>
        <taxon>Streptosporangiales</taxon>
        <taxon>Thermomonosporaceae</taxon>
        <taxon>Actinocorallia</taxon>
    </lineage>
</organism>
<evidence type="ECO:0000259" key="1">
    <source>
        <dbReference type="SMART" id="SM00530"/>
    </source>
</evidence>
<feature type="domain" description="HTH cro/C1-type" evidence="1">
    <location>
        <begin position="19"/>
        <end position="75"/>
    </location>
</feature>
<dbReference type="Pfam" id="PF19054">
    <property type="entry name" value="DUF5753"/>
    <property type="match status" value="1"/>
</dbReference>
<dbReference type="SMART" id="SM00530">
    <property type="entry name" value="HTH_XRE"/>
    <property type="match status" value="1"/>
</dbReference>
<protein>
    <recommendedName>
        <fullName evidence="1">HTH cro/C1-type domain-containing protein</fullName>
    </recommendedName>
</protein>
<evidence type="ECO:0000313" key="3">
    <source>
        <dbReference type="Proteomes" id="UP001501237"/>
    </source>
</evidence>
<dbReference type="Proteomes" id="UP001501237">
    <property type="component" value="Unassembled WGS sequence"/>
</dbReference>
<dbReference type="InterPro" id="IPR001387">
    <property type="entry name" value="Cro/C1-type_HTH"/>
</dbReference>
<dbReference type="SUPFAM" id="SSF47413">
    <property type="entry name" value="lambda repressor-like DNA-binding domains"/>
    <property type="match status" value="1"/>
</dbReference>
<dbReference type="RefSeq" id="WP_344821533.1">
    <property type="nucleotide sequence ID" value="NZ_BAAAUV010000001.1"/>
</dbReference>
<keyword evidence="3" id="KW-1185">Reference proteome</keyword>
<gene>
    <name evidence="2" type="ORF">GCM10010468_04690</name>
</gene>
<dbReference type="InterPro" id="IPR043917">
    <property type="entry name" value="DUF5753"/>
</dbReference>
<dbReference type="InterPro" id="IPR010982">
    <property type="entry name" value="Lambda_DNA-bd_dom_sf"/>
</dbReference>
<dbReference type="Gene3D" id="1.10.260.40">
    <property type="entry name" value="lambda repressor-like DNA-binding domains"/>
    <property type="match status" value="1"/>
</dbReference>
<dbReference type="Pfam" id="PF13560">
    <property type="entry name" value="HTH_31"/>
    <property type="match status" value="1"/>
</dbReference>
<accession>A0ABP6PYB7</accession>
<comment type="caution">
    <text evidence="2">The sequence shown here is derived from an EMBL/GenBank/DDBJ whole genome shotgun (WGS) entry which is preliminary data.</text>
</comment>
<dbReference type="CDD" id="cd00093">
    <property type="entry name" value="HTH_XRE"/>
    <property type="match status" value="1"/>
</dbReference>
<evidence type="ECO:0000313" key="2">
    <source>
        <dbReference type="EMBL" id="GAA3194790.1"/>
    </source>
</evidence>
<name>A0ABP6PYB7_9ACTN</name>
<reference evidence="3" key="1">
    <citation type="journal article" date="2019" name="Int. J. Syst. Evol. Microbiol.">
        <title>The Global Catalogue of Microorganisms (GCM) 10K type strain sequencing project: providing services to taxonomists for standard genome sequencing and annotation.</title>
        <authorList>
            <consortium name="The Broad Institute Genomics Platform"/>
            <consortium name="The Broad Institute Genome Sequencing Center for Infectious Disease"/>
            <person name="Wu L."/>
            <person name="Ma J."/>
        </authorList>
    </citation>
    <scope>NUCLEOTIDE SEQUENCE [LARGE SCALE GENOMIC DNA]</scope>
    <source>
        <strain evidence="3">JCM 9377</strain>
    </source>
</reference>
<sequence>MPASPSSSAQAARQRLAAQLREMRRAAGITGVQFAREAGWADSSLASAIELGKRTITVEHVRLWCRICGASGGLTTDLLAEQAQVAGMWVTYQQLNRGGLKGAQKSIRQVYEELTLARSYQPKVFSGMVQTEDYTRAAMAGVVIEQGVDVENPAEDLAAAVAERMDRQTMLNRTDAKWLFLMEEWVLWVRPYPPQVHREQLRHLLEVMRRPNVVVGIIPMNTFRRGIHPEEAFDITDSHMATVELASGYLSVTRPDEVRMYTELWDRLWSLATFKNAAALIERAMDR</sequence>